<feature type="domain" description="SH3" evidence="4">
    <location>
        <begin position="78"/>
        <end position="138"/>
    </location>
</feature>
<evidence type="ECO:0000259" key="4">
    <source>
        <dbReference type="PROSITE" id="PS50002"/>
    </source>
</evidence>
<dbReference type="CDD" id="cd00174">
    <property type="entry name" value="SH3"/>
    <property type="match status" value="1"/>
</dbReference>
<dbReference type="PROSITE" id="PS50002">
    <property type="entry name" value="SH3"/>
    <property type="match status" value="1"/>
</dbReference>
<dbReference type="PANTHER" id="PTHR45929">
    <property type="entry name" value="JAK PATHWAY SIGNAL TRANSDUCTION ADAPTOR MOLECULE"/>
    <property type="match status" value="1"/>
</dbReference>
<protein>
    <recommendedName>
        <fullName evidence="4">SH3 domain-containing protein</fullName>
    </recommendedName>
</protein>
<sequence length="274" mass="29198">MSDHTLLDHIVSQTRQNVELLMSHNRISPSDGRDILLKLPSTGVAGSMIAITQQTQRLSISPAPVQSVINNNAGLHVSPKLEARAIWDWESEDPNDLSFRTGDIIEIVKETNADWWTGRSKSGKQGLFPATYVEKLAPRSVRVSTPPSFPEFPKTKTSPDSKYGLVSEPKYMSPGLPGPPQYSSPQPVQQQYPPPPGPPPGPPPAGGYLPPSGPLGPPYNPYSENPPVAQPVPQQPPKKGRFGNLGTMMAQSAAGGLGFGAGAAIGGDIVNSIF</sequence>
<dbReference type="PANTHER" id="PTHR45929:SF7">
    <property type="entry name" value="LAS SEVENTEEN-BINDING PROTEIN 1"/>
    <property type="match status" value="1"/>
</dbReference>
<evidence type="ECO:0000256" key="3">
    <source>
        <dbReference type="SAM" id="MobiDB-lite"/>
    </source>
</evidence>
<dbReference type="AlphaFoldDB" id="A0A9P7JH29"/>
<evidence type="ECO:0000313" key="6">
    <source>
        <dbReference type="Proteomes" id="UP000807769"/>
    </source>
</evidence>
<dbReference type="InterPro" id="IPR001452">
    <property type="entry name" value="SH3_domain"/>
</dbReference>
<evidence type="ECO:0000256" key="1">
    <source>
        <dbReference type="ARBA" id="ARBA00022443"/>
    </source>
</evidence>
<gene>
    <name evidence="5" type="ORF">BJ212DRAFT_921007</name>
</gene>
<dbReference type="SMART" id="SM00326">
    <property type="entry name" value="SH3"/>
    <property type="match status" value="1"/>
</dbReference>
<dbReference type="InterPro" id="IPR050670">
    <property type="entry name" value="STAM"/>
</dbReference>
<name>A0A9P7JH29_9AGAM</name>
<dbReference type="PRINTS" id="PR01887">
    <property type="entry name" value="SPECTRNALPHA"/>
</dbReference>
<feature type="compositionally biased region" description="Pro residues" evidence="3">
    <location>
        <begin position="192"/>
        <end position="220"/>
    </location>
</feature>
<feature type="region of interest" description="Disordered" evidence="3">
    <location>
        <begin position="139"/>
        <end position="245"/>
    </location>
</feature>
<dbReference type="EMBL" id="JABBWG010000006">
    <property type="protein sequence ID" value="KAG1821786.1"/>
    <property type="molecule type" value="Genomic_DNA"/>
</dbReference>
<keyword evidence="6" id="KW-1185">Reference proteome</keyword>
<dbReference type="SUPFAM" id="SSF50044">
    <property type="entry name" value="SH3-domain"/>
    <property type="match status" value="1"/>
</dbReference>
<dbReference type="Gene3D" id="2.30.30.40">
    <property type="entry name" value="SH3 Domains"/>
    <property type="match status" value="1"/>
</dbReference>
<evidence type="ECO:0000256" key="2">
    <source>
        <dbReference type="PROSITE-ProRule" id="PRU00192"/>
    </source>
</evidence>
<dbReference type="Pfam" id="PF00018">
    <property type="entry name" value="SH3_1"/>
    <property type="match status" value="1"/>
</dbReference>
<comment type="caution">
    <text evidence="5">The sequence shown here is derived from an EMBL/GenBank/DDBJ whole genome shotgun (WGS) entry which is preliminary data.</text>
</comment>
<proteinExistence type="predicted"/>
<dbReference type="Proteomes" id="UP000807769">
    <property type="component" value="Unassembled WGS sequence"/>
</dbReference>
<dbReference type="InterPro" id="IPR036028">
    <property type="entry name" value="SH3-like_dom_sf"/>
</dbReference>
<dbReference type="GeneID" id="64638362"/>
<dbReference type="OrthoDB" id="5983572at2759"/>
<dbReference type="PRINTS" id="PR00452">
    <property type="entry name" value="SH3DOMAIN"/>
</dbReference>
<dbReference type="FunFam" id="2.30.30.40:FF:000072">
    <property type="entry name" value="Unconventional Myosin IB"/>
    <property type="match status" value="1"/>
</dbReference>
<dbReference type="RefSeq" id="XP_041196526.1">
    <property type="nucleotide sequence ID" value="XM_041344346.1"/>
</dbReference>
<keyword evidence="1 2" id="KW-0728">SH3 domain</keyword>
<evidence type="ECO:0000313" key="5">
    <source>
        <dbReference type="EMBL" id="KAG1821786.1"/>
    </source>
</evidence>
<accession>A0A9P7JH29</accession>
<organism evidence="5 6">
    <name type="scientific">Suillus subaureus</name>
    <dbReference type="NCBI Taxonomy" id="48587"/>
    <lineage>
        <taxon>Eukaryota</taxon>
        <taxon>Fungi</taxon>
        <taxon>Dikarya</taxon>
        <taxon>Basidiomycota</taxon>
        <taxon>Agaricomycotina</taxon>
        <taxon>Agaricomycetes</taxon>
        <taxon>Agaricomycetidae</taxon>
        <taxon>Boletales</taxon>
        <taxon>Suillineae</taxon>
        <taxon>Suillaceae</taxon>
        <taxon>Suillus</taxon>
    </lineage>
</organism>
<reference evidence="5" key="1">
    <citation type="journal article" date="2020" name="New Phytol.">
        <title>Comparative genomics reveals dynamic genome evolution in host specialist ectomycorrhizal fungi.</title>
        <authorList>
            <person name="Lofgren L.A."/>
            <person name="Nguyen N.H."/>
            <person name="Vilgalys R."/>
            <person name="Ruytinx J."/>
            <person name="Liao H.L."/>
            <person name="Branco S."/>
            <person name="Kuo A."/>
            <person name="LaButti K."/>
            <person name="Lipzen A."/>
            <person name="Andreopoulos W."/>
            <person name="Pangilinan J."/>
            <person name="Riley R."/>
            <person name="Hundley H."/>
            <person name="Na H."/>
            <person name="Barry K."/>
            <person name="Grigoriev I.V."/>
            <person name="Stajich J.E."/>
            <person name="Kennedy P.G."/>
        </authorList>
    </citation>
    <scope>NUCLEOTIDE SEQUENCE</scope>
    <source>
        <strain evidence="5">MN1</strain>
    </source>
</reference>